<reference evidence="1 2" key="1">
    <citation type="submission" date="2015-09" db="EMBL/GenBank/DDBJ databases">
        <title>Atta colombica WGS genome.</title>
        <authorList>
            <person name="Nygaard S."/>
            <person name="Hu H."/>
            <person name="Boomsma J."/>
            <person name="Zhang G."/>
        </authorList>
    </citation>
    <scope>NUCLEOTIDE SEQUENCE [LARGE SCALE GENOMIC DNA]</scope>
    <source>
        <strain evidence="1">Treedump-2</strain>
        <tissue evidence="1">Whole body</tissue>
    </source>
</reference>
<dbReference type="Proteomes" id="UP000078540">
    <property type="component" value="Unassembled WGS sequence"/>
</dbReference>
<proteinExistence type="predicted"/>
<dbReference type="EMBL" id="KQ976662">
    <property type="protein sequence ID" value="KYM78578.1"/>
    <property type="molecule type" value="Genomic_DNA"/>
</dbReference>
<gene>
    <name evidence="1" type="ORF">ALC53_11233</name>
</gene>
<sequence length="93" mass="10639">MIDSSLVTDLRAPIITPPSVYQEVTRMMRYRGQLSVFQHRGSTDPKDGIHRSNIDETRVMARQGVYGQTTSSAILFHDASDVIYLTTRYYNQI</sequence>
<accession>A0A195B281</accession>
<organism evidence="1 2">
    <name type="scientific">Atta colombica</name>
    <dbReference type="NCBI Taxonomy" id="520822"/>
    <lineage>
        <taxon>Eukaryota</taxon>
        <taxon>Metazoa</taxon>
        <taxon>Ecdysozoa</taxon>
        <taxon>Arthropoda</taxon>
        <taxon>Hexapoda</taxon>
        <taxon>Insecta</taxon>
        <taxon>Pterygota</taxon>
        <taxon>Neoptera</taxon>
        <taxon>Endopterygota</taxon>
        <taxon>Hymenoptera</taxon>
        <taxon>Apocrita</taxon>
        <taxon>Aculeata</taxon>
        <taxon>Formicoidea</taxon>
        <taxon>Formicidae</taxon>
        <taxon>Myrmicinae</taxon>
        <taxon>Atta</taxon>
    </lineage>
</organism>
<keyword evidence="2" id="KW-1185">Reference proteome</keyword>
<evidence type="ECO:0000313" key="2">
    <source>
        <dbReference type="Proteomes" id="UP000078540"/>
    </source>
</evidence>
<protein>
    <submittedName>
        <fullName evidence="1">Uncharacterized protein</fullName>
    </submittedName>
</protein>
<evidence type="ECO:0000313" key="1">
    <source>
        <dbReference type="EMBL" id="KYM78578.1"/>
    </source>
</evidence>
<dbReference type="AlphaFoldDB" id="A0A195B281"/>
<name>A0A195B281_9HYME</name>